<evidence type="ECO:0000313" key="4">
    <source>
        <dbReference type="Proteomes" id="UP000663881"/>
    </source>
</evidence>
<feature type="non-terminal residue" evidence="3">
    <location>
        <position position="1"/>
    </location>
</feature>
<reference evidence="3" key="1">
    <citation type="submission" date="2021-02" db="EMBL/GenBank/DDBJ databases">
        <authorList>
            <person name="Nowell W R."/>
        </authorList>
    </citation>
    <scope>NUCLEOTIDE SEQUENCE</scope>
</reference>
<dbReference type="EMBL" id="CAJOAY010027713">
    <property type="protein sequence ID" value="CAF4400686.1"/>
    <property type="molecule type" value="Genomic_DNA"/>
</dbReference>
<protein>
    <submittedName>
        <fullName evidence="3">Uncharacterized protein</fullName>
    </submittedName>
</protein>
<keyword evidence="2" id="KW-0732">Signal</keyword>
<feature type="chain" id="PRO_5032656367" evidence="2">
    <location>
        <begin position="19"/>
        <end position="118"/>
    </location>
</feature>
<feature type="signal peptide" evidence="2">
    <location>
        <begin position="1"/>
        <end position="18"/>
    </location>
</feature>
<accession>A0A820PAC2</accession>
<sequence>HRNTVLVLLHSHLTRLLAVPWLVSSQRERIDRCIHILSLIADRRGLSHFLRSNHASISEVTSRSRRTSRSQTADRMHSVEHTYGSGQKQDTSEDVEHKRVIDSFVDFLSQVSGRLNPR</sequence>
<evidence type="ECO:0000313" key="3">
    <source>
        <dbReference type="EMBL" id="CAF4400686.1"/>
    </source>
</evidence>
<evidence type="ECO:0000256" key="1">
    <source>
        <dbReference type="SAM" id="MobiDB-lite"/>
    </source>
</evidence>
<feature type="non-terminal residue" evidence="3">
    <location>
        <position position="118"/>
    </location>
</feature>
<name>A0A820PAC2_9BILA</name>
<proteinExistence type="predicted"/>
<comment type="caution">
    <text evidence="3">The sequence shown here is derived from an EMBL/GenBank/DDBJ whole genome shotgun (WGS) entry which is preliminary data.</text>
</comment>
<evidence type="ECO:0000256" key="2">
    <source>
        <dbReference type="SAM" id="SignalP"/>
    </source>
</evidence>
<organism evidence="3 4">
    <name type="scientific">Adineta steineri</name>
    <dbReference type="NCBI Taxonomy" id="433720"/>
    <lineage>
        <taxon>Eukaryota</taxon>
        <taxon>Metazoa</taxon>
        <taxon>Spiralia</taxon>
        <taxon>Gnathifera</taxon>
        <taxon>Rotifera</taxon>
        <taxon>Eurotatoria</taxon>
        <taxon>Bdelloidea</taxon>
        <taxon>Adinetida</taxon>
        <taxon>Adinetidae</taxon>
        <taxon>Adineta</taxon>
    </lineage>
</organism>
<dbReference type="Proteomes" id="UP000663881">
    <property type="component" value="Unassembled WGS sequence"/>
</dbReference>
<feature type="region of interest" description="Disordered" evidence="1">
    <location>
        <begin position="56"/>
        <end position="95"/>
    </location>
</feature>
<dbReference type="AlphaFoldDB" id="A0A820PAC2"/>
<gene>
    <name evidence="3" type="ORF">OKA104_LOCUS51383</name>
</gene>